<name>A0A542DGN6_AMYCI</name>
<dbReference type="Proteomes" id="UP000320876">
    <property type="component" value="Unassembled WGS sequence"/>
</dbReference>
<dbReference type="InterPro" id="IPR011129">
    <property type="entry name" value="CSD"/>
</dbReference>
<keyword evidence="2" id="KW-0238">DNA-binding</keyword>
<dbReference type="AlphaFoldDB" id="A0A542DGN6"/>
<gene>
    <name evidence="2" type="ORF">FB471_1921</name>
</gene>
<keyword evidence="3" id="KW-1185">Reference proteome</keyword>
<organism evidence="2 3">
    <name type="scientific">Amycolatopsis cihanbeyliensis</name>
    <dbReference type="NCBI Taxonomy" id="1128664"/>
    <lineage>
        <taxon>Bacteria</taxon>
        <taxon>Bacillati</taxon>
        <taxon>Actinomycetota</taxon>
        <taxon>Actinomycetes</taxon>
        <taxon>Pseudonocardiales</taxon>
        <taxon>Pseudonocardiaceae</taxon>
        <taxon>Amycolatopsis</taxon>
    </lineage>
</organism>
<dbReference type="Pfam" id="PF00313">
    <property type="entry name" value="CSD"/>
    <property type="match status" value="1"/>
</dbReference>
<dbReference type="InterPro" id="IPR012340">
    <property type="entry name" value="NA-bd_OB-fold"/>
</dbReference>
<evidence type="ECO:0000313" key="2">
    <source>
        <dbReference type="EMBL" id="TQJ02201.1"/>
    </source>
</evidence>
<feature type="domain" description="CSD" evidence="1">
    <location>
        <begin position="2"/>
        <end position="66"/>
    </location>
</feature>
<dbReference type="EMBL" id="VFML01000001">
    <property type="protein sequence ID" value="TQJ02201.1"/>
    <property type="molecule type" value="Genomic_DNA"/>
</dbReference>
<evidence type="ECO:0000259" key="1">
    <source>
        <dbReference type="PROSITE" id="PS51857"/>
    </source>
</evidence>
<dbReference type="PRINTS" id="PR00050">
    <property type="entry name" value="COLDSHOCK"/>
</dbReference>
<evidence type="ECO:0000313" key="3">
    <source>
        <dbReference type="Proteomes" id="UP000320876"/>
    </source>
</evidence>
<dbReference type="PANTHER" id="PTHR46565">
    <property type="entry name" value="COLD SHOCK DOMAIN PROTEIN 2"/>
    <property type="match status" value="1"/>
</dbReference>
<dbReference type="PANTHER" id="PTHR46565:SF20">
    <property type="entry name" value="COLD SHOCK DOMAIN-CONTAINING PROTEIN 4"/>
    <property type="match status" value="1"/>
</dbReference>
<sequence>MVTTGKILRFDEVRGYGFIAPHEGGEDVFMHANDLRDEKYLFQPGTTVEFQIEDSGRGLKASEVTIVDRAPSAAVRRETASREDDDGLCDVLSTSEFRQELTETLLESVPSLTAAQIIQLRQRLIELARAHNWLES</sequence>
<dbReference type="InterPro" id="IPR002059">
    <property type="entry name" value="CSP_DNA-bd"/>
</dbReference>
<comment type="caution">
    <text evidence="2">The sequence shown here is derived from an EMBL/GenBank/DDBJ whole genome shotgun (WGS) entry which is preliminary data.</text>
</comment>
<dbReference type="Gene3D" id="2.40.50.140">
    <property type="entry name" value="Nucleic acid-binding proteins"/>
    <property type="match status" value="1"/>
</dbReference>
<dbReference type="PROSITE" id="PS51857">
    <property type="entry name" value="CSD_2"/>
    <property type="match status" value="1"/>
</dbReference>
<dbReference type="SMART" id="SM00357">
    <property type="entry name" value="CSP"/>
    <property type="match status" value="1"/>
</dbReference>
<dbReference type="GO" id="GO:0003677">
    <property type="term" value="F:DNA binding"/>
    <property type="evidence" value="ECO:0007669"/>
    <property type="project" value="UniProtKB-KW"/>
</dbReference>
<dbReference type="SUPFAM" id="SSF50249">
    <property type="entry name" value="Nucleic acid-binding proteins"/>
    <property type="match status" value="1"/>
</dbReference>
<proteinExistence type="predicted"/>
<dbReference type="CDD" id="cd04458">
    <property type="entry name" value="CSP_CDS"/>
    <property type="match status" value="1"/>
</dbReference>
<reference evidence="2 3" key="1">
    <citation type="submission" date="2019-06" db="EMBL/GenBank/DDBJ databases">
        <title>Sequencing the genomes of 1000 actinobacteria strains.</title>
        <authorList>
            <person name="Klenk H.-P."/>
        </authorList>
    </citation>
    <scope>NUCLEOTIDE SEQUENCE [LARGE SCALE GENOMIC DNA]</scope>
    <source>
        <strain evidence="2 3">DSM 45679</strain>
    </source>
</reference>
<accession>A0A542DGN6</accession>
<protein>
    <submittedName>
        <fullName evidence="2">Putative cold-shock DNA-binding protein</fullName>
    </submittedName>
</protein>